<name>A0A5B8LIW8_9SPHN</name>
<protein>
    <recommendedName>
        <fullName evidence="4">TonB-dependent receptor-like beta-barrel domain-containing protein</fullName>
    </recommendedName>
</protein>
<keyword evidence="1" id="KW-0732">Signal</keyword>
<dbReference type="KEGG" id="spai:FPZ24_11575"/>
<keyword evidence="3" id="KW-1185">Reference proteome</keyword>
<sequence length="421" mass="44555">MRSRAVRHAGRCIGLVAIVGVPGAAYAQDVQTSVVASVGGSAESNPYNDTNSHGAAVAATADVRGTVVARDDRTTVDVTGWASFRQFLRRYGLEDSYGVNTDISSRQSDRLTLRGSGSFSYSVGGFSGYGRPSLSPVDPTSIIPDPTQPDPLAGLNPLTGLSDANILGQRTRFTSYGSGVGADMQLGARSSASLDLSARALRFALTSYDDYNTYSGQLQLNHRLDELFSVGLIGTLTKTNYLSLRQGDARTAELLASVDRRLGSHWSLNLGLGASFTKIDGRGGLPDTNFTALSARLRFCWQDESSNLCLGALRSPQPAADGNVRVSDTLTADYSLRLSARENLSVSGAYSRTGRGRTAAIGGGAPAIDFVNASVRYDNQISKKLTAFVASNFSKSITSGLRRRPNVGISMGLQVRIGTGQ</sequence>
<gene>
    <name evidence="2" type="ORF">FPZ24_11575</name>
</gene>
<dbReference type="RefSeq" id="WP_146572136.1">
    <property type="nucleotide sequence ID" value="NZ_CP042306.1"/>
</dbReference>
<evidence type="ECO:0008006" key="4">
    <source>
        <dbReference type="Google" id="ProtNLM"/>
    </source>
</evidence>
<evidence type="ECO:0000313" key="2">
    <source>
        <dbReference type="EMBL" id="QDZ08041.1"/>
    </source>
</evidence>
<dbReference type="Proteomes" id="UP000315673">
    <property type="component" value="Chromosome"/>
</dbReference>
<feature type="signal peptide" evidence="1">
    <location>
        <begin position="1"/>
        <end position="27"/>
    </location>
</feature>
<dbReference type="EMBL" id="CP042306">
    <property type="protein sequence ID" value="QDZ08041.1"/>
    <property type="molecule type" value="Genomic_DNA"/>
</dbReference>
<dbReference type="AlphaFoldDB" id="A0A5B8LIW8"/>
<feature type="chain" id="PRO_5023147670" description="TonB-dependent receptor-like beta-barrel domain-containing protein" evidence="1">
    <location>
        <begin position="28"/>
        <end position="421"/>
    </location>
</feature>
<evidence type="ECO:0000256" key="1">
    <source>
        <dbReference type="SAM" id="SignalP"/>
    </source>
</evidence>
<organism evidence="2 3">
    <name type="scientific">Sphingomonas panacisoli</name>
    <dbReference type="NCBI Taxonomy" id="1813879"/>
    <lineage>
        <taxon>Bacteria</taxon>
        <taxon>Pseudomonadati</taxon>
        <taxon>Pseudomonadota</taxon>
        <taxon>Alphaproteobacteria</taxon>
        <taxon>Sphingomonadales</taxon>
        <taxon>Sphingomonadaceae</taxon>
        <taxon>Sphingomonas</taxon>
    </lineage>
</organism>
<proteinExistence type="predicted"/>
<dbReference type="SUPFAM" id="SSF56935">
    <property type="entry name" value="Porins"/>
    <property type="match status" value="1"/>
</dbReference>
<evidence type="ECO:0000313" key="3">
    <source>
        <dbReference type="Proteomes" id="UP000315673"/>
    </source>
</evidence>
<accession>A0A5B8LIW8</accession>
<reference evidence="2 3" key="1">
    <citation type="submission" date="2019-07" db="EMBL/GenBank/DDBJ databases">
        <title>Full genome sequence of Sphingomonas sp. 4R-6-7(HKS19).</title>
        <authorList>
            <person name="Im W.-T."/>
        </authorList>
    </citation>
    <scope>NUCLEOTIDE SEQUENCE [LARGE SCALE GENOMIC DNA]</scope>
    <source>
        <strain evidence="2 3">HKS19</strain>
    </source>
</reference>